<feature type="domain" description="3-hydroxyacyl-CoA dehydrogenase C-terminal" evidence="12">
    <location>
        <begin position="529"/>
        <end position="620"/>
    </location>
</feature>
<evidence type="ECO:0000313" key="14">
    <source>
        <dbReference type="EMBL" id="EGD74991.1"/>
    </source>
</evidence>
<dbReference type="FunFam" id="3.90.226.10:FF:000011">
    <property type="entry name" value="Fatty acid oxidation complex subunit alpha"/>
    <property type="match status" value="1"/>
</dbReference>
<dbReference type="OrthoDB" id="10004768at2759"/>
<evidence type="ECO:0000259" key="12">
    <source>
        <dbReference type="Pfam" id="PF00725"/>
    </source>
</evidence>
<evidence type="ECO:0000256" key="5">
    <source>
        <dbReference type="ARBA" id="ARBA00022832"/>
    </source>
</evidence>
<dbReference type="GO" id="GO:0070403">
    <property type="term" value="F:NAD+ binding"/>
    <property type="evidence" value="ECO:0007669"/>
    <property type="project" value="InterPro"/>
</dbReference>
<gene>
    <name evidence="14" type="ORF">PTSG_07214</name>
</gene>
<name>F2UEE1_SALR5</name>
<evidence type="ECO:0000256" key="6">
    <source>
        <dbReference type="ARBA" id="ARBA00023002"/>
    </source>
</evidence>
<dbReference type="GO" id="GO:0006635">
    <property type="term" value="P:fatty acid beta-oxidation"/>
    <property type="evidence" value="ECO:0007669"/>
    <property type="project" value="UniProtKB-UniPathway"/>
</dbReference>
<dbReference type="InterPro" id="IPR029045">
    <property type="entry name" value="ClpP/crotonase-like_dom_sf"/>
</dbReference>
<dbReference type="GO" id="GO:0016507">
    <property type="term" value="C:mitochondrial fatty acid beta-oxidation multienzyme complex"/>
    <property type="evidence" value="ECO:0007669"/>
    <property type="project" value="TreeGrafter"/>
</dbReference>
<dbReference type="STRING" id="946362.F2UEE1"/>
<dbReference type="SUPFAM" id="SSF51735">
    <property type="entry name" value="NAD(P)-binding Rossmann-fold domains"/>
    <property type="match status" value="1"/>
</dbReference>
<dbReference type="KEGG" id="sre:PTSG_07214"/>
<evidence type="ECO:0000259" key="13">
    <source>
        <dbReference type="Pfam" id="PF02737"/>
    </source>
</evidence>
<proteinExistence type="inferred from homology"/>
<dbReference type="Gene3D" id="3.40.50.720">
    <property type="entry name" value="NAD(P)-binding Rossmann-like Domain"/>
    <property type="match status" value="1"/>
</dbReference>
<comment type="similarity">
    <text evidence="3">In the N-terminal section; belongs to the enoyl-CoA hydratase/isomerase family.</text>
</comment>
<feature type="domain" description="3-hydroxyacyl-CoA dehydrogenase NAD binding" evidence="13">
    <location>
        <begin position="343"/>
        <end position="527"/>
    </location>
</feature>
<dbReference type="Pfam" id="PF02737">
    <property type="entry name" value="3HCDH_N"/>
    <property type="match status" value="1"/>
</dbReference>
<dbReference type="PANTHER" id="PTHR43612:SF3">
    <property type="entry name" value="TRIFUNCTIONAL ENZYME SUBUNIT ALPHA, MITOCHONDRIAL"/>
    <property type="match status" value="1"/>
</dbReference>
<comment type="similarity">
    <text evidence="11">Belongs to the enoyl-CoA hydratase/isomerase family.</text>
</comment>
<comment type="similarity">
    <text evidence="2">In the central section; belongs to the 3-hydroxyacyl-CoA dehydrogenase family.</text>
</comment>
<dbReference type="InterPro" id="IPR006180">
    <property type="entry name" value="3-OHacyl-CoA_DH_CS"/>
</dbReference>
<dbReference type="Pfam" id="PF00725">
    <property type="entry name" value="3HCDH"/>
    <property type="match status" value="1"/>
</dbReference>
<dbReference type="InterPro" id="IPR001753">
    <property type="entry name" value="Enoyl-CoA_hydra/iso"/>
</dbReference>
<evidence type="ECO:0000256" key="10">
    <source>
        <dbReference type="ARBA" id="ARBA00023268"/>
    </source>
</evidence>
<dbReference type="InParanoid" id="F2UEE1"/>
<dbReference type="GO" id="GO:0004300">
    <property type="term" value="F:enoyl-CoA hydratase activity"/>
    <property type="evidence" value="ECO:0007669"/>
    <property type="project" value="UniProtKB-EC"/>
</dbReference>
<dbReference type="FunCoup" id="F2UEE1">
    <property type="interactions" value="674"/>
</dbReference>
<comment type="pathway">
    <text evidence="1">Lipid metabolism; fatty acid beta-oxidation.</text>
</comment>
<dbReference type="RefSeq" id="XP_004992636.1">
    <property type="nucleotide sequence ID" value="XM_004992579.1"/>
</dbReference>
<dbReference type="PROSITE" id="PS00166">
    <property type="entry name" value="ENOYL_COA_HYDRATASE"/>
    <property type="match status" value="1"/>
</dbReference>
<accession>F2UEE1</accession>
<dbReference type="PROSITE" id="PS00067">
    <property type="entry name" value="3HCDH"/>
    <property type="match status" value="1"/>
</dbReference>
<keyword evidence="10" id="KW-0511">Multifunctional enzyme</keyword>
<keyword evidence="7" id="KW-0520">NAD</keyword>
<dbReference type="UniPathway" id="UPA00659"/>
<dbReference type="FunFam" id="3.40.50.720:FF:000009">
    <property type="entry name" value="Fatty oxidation complex, alpha subunit"/>
    <property type="match status" value="1"/>
</dbReference>
<keyword evidence="9" id="KW-0456">Lyase</keyword>
<keyword evidence="15" id="KW-1185">Reference proteome</keyword>
<dbReference type="SUPFAM" id="SSF52096">
    <property type="entry name" value="ClpP/crotonase"/>
    <property type="match status" value="1"/>
</dbReference>
<evidence type="ECO:0000256" key="11">
    <source>
        <dbReference type="RuleBase" id="RU003707"/>
    </source>
</evidence>
<keyword evidence="5" id="KW-0276">Fatty acid metabolism</keyword>
<keyword evidence="8" id="KW-0443">Lipid metabolism</keyword>
<dbReference type="eggNOG" id="KOG1683">
    <property type="taxonomic scope" value="Eukaryota"/>
</dbReference>
<dbReference type="CDD" id="cd06558">
    <property type="entry name" value="crotonase-like"/>
    <property type="match status" value="1"/>
</dbReference>
<dbReference type="GO" id="GO:0016509">
    <property type="term" value="F:long-chain (3S)-3-hydroxyacyl-CoA dehydrogenase (NAD+) activity"/>
    <property type="evidence" value="ECO:0007669"/>
    <property type="project" value="TreeGrafter"/>
</dbReference>
<dbReference type="PANTHER" id="PTHR43612">
    <property type="entry name" value="TRIFUNCTIONAL ENZYME SUBUNIT ALPHA"/>
    <property type="match status" value="1"/>
</dbReference>
<dbReference type="InterPro" id="IPR036291">
    <property type="entry name" value="NAD(P)-bd_dom_sf"/>
</dbReference>
<evidence type="ECO:0000256" key="2">
    <source>
        <dbReference type="ARBA" id="ARBA00007005"/>
    </source>
</evidence>
<organism evidence="15">
    <name type="scientific">Salpingoeca rosetta (strain ATCC 50818 / BSB-021)</name>
    <dbReference type="NCBI Taxonomy" id="946362"/>
    <lineage>
        <taxon>Eukaryota</taxon>
        <taxon>Choanoflagellata</taxon>
        <taxon>Craspedida</taxon>
        <taxon>Salpingoecidae</taxon>
        <taxon>Salpingoeca</taxon>
    </lineage>
</organism>
<dbReference type="InterPro" id="IPR006176">
    <property type="entry name" value="3-OHacyl-CoA_DH_NAD-bd"/>
</dbReference>
<evidence type="ECO:0000256" key="7">
    <source>
        <dbReference type="ARBA" id="ARBA00023027"/>
    </source>
</evidence>
<dbReference type="Pfam" id="PF00378">
    <property type="entry name" value="ECH_1"/>
    <property type="match status" value="1"/>
</dbReference>
<evidence type="ECO:0000256" key="9">
    <source>
        <dbReference type="ARBA" id="ARBA00023239"/>
    </source>
</evidence>
<sequence>MMLRVFAQRRLLGATARFSRAASSATSGKNVRYEIEDDGIAIVTFDLQGTKVNTLNMDLADEFKGVMSTLESDPKVRAAVIMSGKEDNFIAGADINMFTKCKTAEEMENLSRPSHAMFDQLASGKPKVAAINGSCLGGGLELALACHYRVASSSPKTVLGLPEVMLGILPGAGGTQRLPALIGLQNAMPLMLTGKNVKPSKAKRMKLVDNVADPSALKHAAVLAAKGLADGTLKVDREPKGVQKLINKVIEGTEFGRNFAFKKARDMVMKQTKGVYPAPLKIIDVLETSAKHGFCSKAGYEAEAKAFGELGMTPESRALVSIYFGQTACKKNPYGKPKRKENTVGVLGAGLMGAGIAEVTMTKGVDILLKDAKPEGLARGLDQIYKNLNKKTKKRRMTTFERDQTMSRIVGLTDSDANWQKHFSHADMIIEAVFENLELKHKIIKQFEAITPAHCVFATNTSAIPITKLAEASSRPEQFIGMHYFSPVDKMPLLEIIRHPGTSDETTARAYDMGLKQGKTVIVVKDVPGFYVNRCLGPYSDEAMAVLLDGASIEEIDRAMVKYGYPVGPMTLVDEVGIDTAASVGKTLQGDLGERIGTADPELLEKVVAKGFLGRKTGKGLHIFPPRGKKTVNPEVVEMIEEQRKLRGKPSSGLTSVEDIQMRLVSRFVNETALCLQHDIIGSPVVGDIGAVFGIGFPPFRGGPFRLVDAFGADKFVDMMLRYRDALGPQFEPAQILKDYAKQNRKFHPEA</sequence>
<protein>
    <recommendedName>
        <fullName evidence="4">enoyl-CoA hydratase</fullName>
        <ecNumber evidence="4">4.2.1.17</ecNumber>
    </recommendedName>
</protein>
<dbReference type="Gene3D" id="1.10.1040.50">
    <property type="match status" value="1"/>
</dbReference>
<keyword evidence="6" id="KW-0560">Oxidoreductase</keyword>
<evidence type="ECO:0000313" key="15">
    <source>
        <dbReference type="Proteomes" id="UP000007799"/>
    </source>
</evidence>
<dbReference type="GeneID" id="16073207"/>
<dbReference type="InterPro" id="IPR006108">
    <property type="entry name" value="3HC_DH_C"/>
</dbReference>
<evidence type="ECO:0000256" key="3">
    <source>
        <dbReference type="ARBA" id="ARBA00008750"/>
    </source>
</evidence>
<dbReference type="Gene3D" id="3.90.226.10">
    <property type="entry name" value="2-enoyl-CoA Hydratase, Chain A, domain 1"/>
    <property type="match status" value="1"/>
</dbReference>
<dbReference type="InterPro" id="IPR050136">
    <property type="entry name" value="FA_oxidation_alpha_subunit"/>
</dbReference>
<evidence type="ECO:0000256" key="1">
    <source>
        <dbReference type="ARBA" id="ARBA00005005"/>
    </source>
</evidence>
<dbReference type="EMBL" id="GL832970">
    <property type="protein sequence ID" value="EGD74991.1"/>
    <property type="molecule type" value="Genomic_DNA"/>
</dbReference>
<dbReference type="OMA" id="ESTTIRW"/>
<dbReference type="SUPFAM" id="SSF48179">
    <property type="entry name" value="6-phosphogluconate dehydrogenase C-terminal domain-like"/>
    <property type="match status" value="2"/>
</dbReference>
<dbReference type="EC" id="4.2.1.17" evidence="4"/>
<dbReference type="InterPro" id="IPR008927">
    <property type="entry name" value="6-PGluconate_DH-like_C_sf"/>
</dbReference>
<dbReference type="Proteomes" id="UP000007799">
    <property type="component" value="Unassembled WGS sequence"/>
</dbReference>
<dbReference type="InterPro" id="IPR018376">
    <property type="entry name" value="Enoyl-CoA_hyd/isom_CS"/>
</dbReference>
<reference evidence="14" key="1">
    <citation type="submission" date="2009-08" db="EMBL/GenBank/DDBJ databases">
        <title>Annotation of Salpingoeca rosetta.</title>
        <authorList>
            <consortium name="The Broad Institute Genome Sequencing Platform"/>
            <person name="Russ C."/>
            <person name="Cuomo C."/>
            <person name="Burger G."/>
            <person name="Gray M.W."/>
            <person name="Holland P.W.H."/>
            <person name="King N."/>
            <person name="Lang F.B.F."/>
            <person name="Roger A.J."/>
            <person name="Ruiz-Trillo I."/>
            <person name="Young S.K."/>
            <person name="Zeng Q."/>
            <person name="Gargeya S."/>
            <person name="Alvarado L."/>
            <person name="Berlin A."/>
            <person name="Chapman S.B."/>
            <person name="Chen Z."/>
            <person name="Freedman E."/>
            <person name="Gellesch M."/>
            <person name="Goldberg J."/>
            <person name="Griggs A."/>
            <person name="Gujja S."/>
            <person name="Heilman E."/>
            <person name="Heiman D."/>
            <person name="Howarth C."/>
            <person name="Mehta T."/>
            <person name="Neiman D."/>
            <person name="Pearson M."/>
            <person name="Roberts A."/>
            <person name="Saif S."/>
            <person name="Shea T."/>
            <person name="Shenoy N."/>
            <person name="Sisk P."/>
            <person name="Stolte C."/>
            <person name="Sykes S."/>
            <person name="White J."/>
            <person name="Yandava C."/>
            <person name="Haas B."/>
            <person name="Nusbaum C."/>
            <person name="Birren B."/>
        </authorList>
    </citation>
    <scope>NUCLEOTIDE SEQUENCE [LARGE SCALE GENOMIC DNA]</scope>
    <source>
        <strain evidence="14">ATCC 50818</strain>
    </source>
</reference>
<evidence type="ECO:0000256" key="4">
    <source>
        <dbReference type="ARBA" id="ARBA00012076"/>
    </source>
</evidence>
<dbReference type="AlphaFoldDB" id="F2UEE1"/>
<evidence type="ECO:0000256" key="8">
    <source>
        <dbReference type="ARBA" id="ARBA00023098"/>
    </source>
</evidence>